<dbReference type="SMART" id="SM00091">
    <property type="entry name" value="PAS"/>
    <property type="match status" value="1"/>
</dbReference>
<dbReference type="PANTHER" id="PTHR44757:SF2">
    <property type="entry name" value="BIOFILM ARCHITECTURE MAINTENANCE PROTEIN MBAA"/>
    <property type="match status" value="1"/>
</dbReference>
<evidence type="ECO:0000313" key="4">
    <source>
        <dbReference type="Proteomes" id="UP000002420"/>
    </source>
</evidence>
<proteinExistence type="predicted"/>
<dbReference type="PROSITE" id="PS50113">
    <property type="entry name" value="PAC"/>
    <property type="match status" value="1"/>
</dbReference>
<dbReference type="InterPro" id="IPR000700">
    <property type="entry name" value="PAS-assoc_C"/>
</dbReference>
<feature type="domain" description="PAC" evidence="2">
    <location>
        <begin position="76"/>
        <end position="133"/>
    </location>
</feature>
<dbReference type="PANTHER" id="PTHR44757">
    <property type="entry name" value="DIGUANYLATE CYCLASE DGCP"/>
    <property type="match status" value="1"/>
</dbReference>
<dbReference type="OrthoDB" id="341208at2"/>
<dbReference type="InterPro" id="IPR052155">
    <property type="entry name" value="Biofilm_reg_signaling"/>
</dbReference>
<dbReference type="NCBIfam" id="TIGR00229">
    <property type="entry name" value="sensory_box"/>
    <property type="match status" value="1"/>
</dbReference>
<dbReference type="Proteomes" id="UP000002420">
    <property type="component" value="Chromosome"/>
</dbReference>
<dbReference type="AlphaFoldDB" id="B3E633"/>
<dbReference type="eggNOG" id="COG5002">
    <property type="taxonomic scope" value="Bacteria"/>
</dbReference>
<dbReference type="InterPro" id="IPR013656">
    <property type="entry name" value="PAS_4"/>
</dbReference>
<dbReference type="STRING" id="398767.Glov_1034"/>
<reference evidence="3 4" key="1">
    <citation type="submission" date="2008-05" db="EMBL/GenBank/DDBJ databases">
        <title>Complete sequence of chromosome of Geobacter lovleyi SZ.</title>
        <authorList>
            <consortium name="US DOE Joint Genome Institute"/>
            <person name="Lucas S."/>
            <person name="Copeland A."/>
            <person name="Lapidus A."/>
            <person name="Glavina del Rio T."/>
            <person name="Dalin E."/>
            <person name="Tice H."/>
            <person name="Bruce D."/>
            <person name="Goodwin L."/>
            <person name="Pitluck S."/>
            <person name="Chertkov O."/>
            <person name="Meincke L."/>
            <person name="Brettin T."/>
            <person name="Detter J.C."/>
            <person name="Han C."/>
            <person name="Tapia R."/>
            <person name="Kuske C.R."/>
            <person name="Schmutz J."/>
            <person name="Larimer F."/>
            <person name="Land M."/>
            <person name="Hauser L."/>
            <person name="Kyrpides N."/>
            <person name="Mikhailova N."/>
            <person name="Sung Y."/>
            <person name="Fletcher K.E."/>
            <person name="Ritalahti K.M."/>
            <person name="Loeffler F.E."/>
            <person name="Richardson P."/>
        </authorList>
    </citation>
    <scope>NUCLEOTIDE SEQUENCE [LARGE SCALE GENOMIC DNA]</scope>
    <source>
        <strain evidence="4">ATCC BAA-1151 / DSM 17278 / SZ</strain>
    </source>
</reference>
<name>B3E633_TRIL1</name>
<sequence length="158" mass="17763">MTAIASLLVQTVEQAQDAILIADREGTILFWNAGAERLLGYSAAEAIGRSLDLFIPEKLRERHWEGYYRVMASGETKYKTGLLTSPAVRRDGSQVSLEFSMVLLHDEKNVMLGCASIMRDVTERWQKEKELKQRLAACEAAQRNDILTNDQTDSDRGV</sequence>
<feature type="domain" description="PAS" evidence="1">
    <location>
        <begin position="4"/>
        <end position="57"/>
    </location>
</feature>
<dbReference type="CDD" id="cd00130">
    <property type="entry name" value="PAS"/>
    <property type="match status" value="1"/>
</dbReference>
<gene>
    <name evidence="3" type="ordered locus">Glov_1034</name>
</gene>
<dbReference type="EMBL" id="CP001089">
    <property type="protein sequence ID" value="ACD94757.1"/>
    <property type="molecule type" value="Genomic_DNA"/>
</dbReference>
<organism evidence="3 4">
    <name type="scientific">Trichlorobacter lovleyi (strain ATCC BAA-1151 / DSM 17278 / SZ)</name>
    <name type="common">Geobacter lovleyi</name>
    <dbReference type="NCBI Taxonomy" id="398767"/>
    <lineage>
        <taxon>Bacteria</taxon>
        <taxon>Pseudomonadati</taxon>
        <taxon>Thermodesulfobacteriota</taxon>
        <taxon>Desulfuromonadia</taxon>
        <taxon>Geobacterales</taxon>
        <taxon>Geobacteraceae</taxon>
        <taxon>Trichlorobacter</taxon>
    </lineage>
</organism>
<dbReference type="Gene3D" id="3.30.450.20">
    <property type="entry name" value="PAS domain"/>
    <property type="match status" value="1"/>
</dbReference>
<evidence type="ECO:0000313" key="3">
    <source>
        <dbReference type="EMBL" id="ACD94757.1"/>
    </source>
</evidence>
<dbReference type="RefSeq" id="WP_012469107.1">
    <property type="nucleotide sequence ID" value="NC_010814.1"/>
</dbReference>
<dbReference type="PROSITE" id="PS50112">
    <property type="entry name" value="PAS"/>
    <property type="match status" value="1"/>
</dbReference>
<accession>B3E633</accession>
<evidence type="ECO:0000259" key="2">
    <source>
        <dbReference type="PROSITE" id="PS50113"/>
    </source>
</evidence>
<keyword evidence="4" id="KW-1185">Reference proteome</keyword>
<dbReference type="InterPro" id="IPR035965">
    <property type="entry name" value="PAS-like_dom_sf"/>
</dbReference>
<dbReference type="SUPFAM" id="SSF55785">
    <property type="entry name" value="PYP-like sensor domain (PAS domain)"/>
    <property type="match status" value="1"/>
</dbReference>
<dbReference type="Pfam" id="PF08448">
    <property type="entry name" value="PAS_4"/>
    <property type="match status" value="1"/>
</dbReference>
<protein>
    <submittedName>
        <fullName evidence="3">Putative PAS/PAC sensor protein</fullName>
    </submittedName>
</protein>
<evidence type="ECO:0000259" key="1">
    <source>
        <dbReference type="PROSITE" id="PS50112"/>
    </source>
</evidence>
<dbReference type="HOGENOM" id="CLU_144643_0_0_7"/>
<dbReference type="KEGG" id="glo:Glov_1034"/>
<dbReference type="InterPro" id="IPR000014">
    <property type="entry name" value="PAS"/>
</dbReference>